<sequence length="98" mass="11212">MRTKLTIGISGLEGSEKYYIQFLESLTYIQFCIGGTFGENLNKRFTHLIRIGNDDSTKTTKAREWKIPIVSVWWIFECAKLGEIIDVKGYGWDVAGML</sequence>
<dbReference type="Pfam" id="PF12738">
    <property type="entry name" value="PTCB-BRCT"/>
    <property type="match status" value="1"/>
</dbReference>
<dbReference type="PROSITE" id="PS50172">
    <property type="entry name" value="BRCT"/>
    <property type="match status" value="1"/>
</dbReference>
<evidence type="ECO:0000259" key="1">
    <source>
        <dbReference type="PROSITE" id="PS50172"/>
    </source>
</evidence>
<organism evidence="2 3">
    <name type="scientific">Jimgerdemannia flammicorona</name>
    <dbReference type="NCBI Taxonomy" id="994334"/>
    <lineage>
        <taxon>Eukaryota</taxon>
        <taxon>Fungi</taxon>
        <taxon>Fungi incertae sedis</taxon>
        <taxon>Mucoromycota</taxon>
        <taxon>Mucoromycotina</taxon>
        <taxon>Endogonomycetes</taxon>
        <taxon>Endogonales</taxon>
        <taxon>Endogonaceae</taxon>
        <taxon>Jimgerdemannia</taxon>
    </lineage>
</organism>
<protein>
    <recommendedName>
        <fullName evidence="1">BRCT domain-containing protein</fullName>
    </recommendedName>
</protein>
<dbReference type="InterPro" id="IPR001357">
    <property type="entry name" value="BRCT_dom"/>
</dbReference>
<evidence type="ECO:0000313" key="3">
    <source>
        <dbReference type="Proteomes" id="UP000274822"/>
    </source>
</evidence>
<reference evidence="2 3" key="1">
    <citation type="journal article" date="2018" name="New Phytol.">
        <title>Phylogenomics of Endogonaceae and evolution of mycorrhizas within Mucoromycota.</title>
        <authorList>
            <person name="Chang Y."/>
            <person name="Desiro A."/>
            <person name="Na H."/>
            <person name="Sandor L."/>
            <person name="Lipzen A."/>
            <person name="Clum A."/>
            <person name="Barry K."/>
            <person name="Grigoriev I.V."/>
            <person name="Martin F.M."/>
            <person name="Stajich J.E."/>
            <person name="Smith M.E."/>
            <person name="Bonito G."/>
            <person name="Spatafora J.W."/>
        </authorList>
    </citation>
    <scope>NUCLEOTIDE SEQUENCE [LARGE SCALE GENOMIC DNA]</scope>
    <source>
        <strain evidence="2 3">AD002</strain>
    </source>
</reference>
<dbReference type="Proteomes" id="UP000274822">
    <property type="component" value="Unassembled WGS sequence"/>
</dbReference>
<evidence type="ECO:0000313" key="2">
    <source>
        <dbReference type="EMBL" id="RUS27813.1"/>
    </source>
</evidence>
<dbReference type="InterPro" id="IPR036420">
    <property type="entry name" value="BRCT_dom_sf"/>
</dbReference>
<name>A0A433QDE7_9FUNG</name>
<dbReference type="AlphaFoldDB" id="A0A433QDE7"/>
<dbReference type="EMBL" id="RBNJ01007756">
    <property type="protein sequence ID" value="RUS27813.1"/>
    <property type="molecule type" value="Genomic_DNA"/>
</dbReference>
<accession>A0A433QDE7</accession>
<proteinExistence type="predicted"/>
<gene>
    <name evidence="2" type="ORF">BC938DRAFT_482700</name>
</gene>
<dbReference type="SUPFAM" id="SSF52113">
    <property type="entry name" value="BRCT domain"/>
    <property type="match status" value="1"/>
</dbReference>
<dbReference type="Gene3D" id="3.40.50.10190">
    <property type="entry name" value="BRCT domain"/>
    <property type="match status" value="1"/>
</dbReference>
<feature type="domain" description="BRCT" evidence="1">
    <location>
        <begin position="34"/>
        <end position="92"/>
    </location>
</feature>
<keyword evidence="3" id="KW-1185">Reference proteome</keyword>
<comment type="caution">
    <text evidence="2">The sequence shown here is derived from an EMBL/GenBank/DDBJ whole genome shotgun (WGS) entry which is preliminary data.</text>
</comment>